<dbReference type="FunFam" id="3.10.50.40:FF:000001">
    <property type="entry name" value="Trigger factor"/>
    <property type="match status" value="1"/>
</dbReference>
<dbReference type="GO" id="GO:0043335">
    <property type="term" value="P:protein unfolding"/>
    <property type="evidence" value="ECO:0007669"/>
    <property type="project" value="TreeGrafter"/>
</dbReference>
<dbReference type="EMBL" id="CP013659">
    <property type="protein sequence ID" value="ALS74322.1"/>
    <property type="molecule type" value="Genomic_DNA"/>
</dbReference>
<dbReference type="Pfam" id="PF05697">
    <property type="entry name" value="Trigger_N"/>
    <property type="match status" value="1"/>
</dbReference>
<evidence type="ECO:0000256" key="7">
    <source>
        <dbReference type="ARBA" id="ARBA00023110"/>
    </source>
</evidence>
<keyword evidence="6 13" id="KW-0132">Cell division</keyword>
<reference evidence="18" key="1">
    <citation type="submission" date="2016-01" db="EMBL/GenBank/DDBJ databases">
        <title>Complete genome of Planococcus rifietoensis type strain M8.</title>
        <authorList>
            <person name="See-Too W.S."/>
        </authorList>
    </citation>
    <scope>NUCLEOTIDE SEQUENCE [LARGE SCALE GENOMIC DNA]</scope>
    <source>
        <strain evidence="18">M8</strain>
    </source>
</reference>
<keyword evidence="10 13" id="KW-0131">Cell cycle</keyword>
<evidence type="ECO:0000256" key="9">
    <source>
        <dbReference type="ARBA" id="ARBA00023235"/>
    </source>
</evidence>
<dbReference type="InterPro" id="IPR027304">
    <property type="entry name" value="Trigger_fact/SurA_dom_sf"/>
</dbReference>
<dbReference type="Proteomes" id="UP000067683">
    <property type="component" value="Chromosome"/>
</dbReference>
<evidence type="ECO:0000259" key="17">
    <source>
        <dbReference type="PROSITE" id="PS50059"/>
    </source>
</evidence>
<keyword evidence="8 13" id="KW-0143">Chaperone</keyword>
<dbReference type="GO" id="GO:0015031">
    <property type="term" value="P:protein transport"/>
    <property type="evidence" value="ECO:0007669"/>
    <property type="project" value="UniProtKB-UniRule"/>
</dbReference>
<dbReference type="GO" id="GO:0043022">
    <property type="term" value="F:ribosome binding"/>
    <property type="evidence" value="ECO:0007669"/>
    <property type="project" value="TreeGrafter"/>
</dbReference>
<dbReference type="GO" id="GO:0044183">
    <property type="term" value="F:protein folding chaperone"/>
    <property type="evidence" value="ECO:0007669"/>
    <property type="project" value="TreeGrafter"/>
</dbReference>
<dbReference type="Pfam" id="PF00254">
    <property type="entry name" value="FKBP_C"/>
    <property type="match status" value="1"/>
</dbReference>
<dbReference type="PIRSF" id="PIRSF003095">
    <property type="entry name" value="Trigger_factor"/>
    <property type="match status" value="1"/>
</dbReference>
<dbReference type="InterPro" id="IPR005215">
    <property type="entry name" value="Trig_fac"/>
</dbReference>
<dbReference type="RefSeq" id="WP_058381029.1">
    <property type="nucleotide sequence ID" value="NZ_CP013659.2"/>
</dbReference>
<dbReference type="GO" id="GO:0051301">
    <property type="term" value="P:cell division"/>
    <property type="evidence" value="ECO:0007669"/>
    <property type="project" value="UniProtKB-KW"/>
</dbReference>
<comment type="subcellular location">
    <subcellularLocation>
        <location evidence="13">Cytoplasm</location>
    </subcellularLocation>
    <text evidence="13">About half TF is bound to the ribosome near the polypeptide exit tunnel while the other half is free in the cytoplasm.</text>
</comment>
<evidence type="ECO:0000256" key="4">
    <source>
        <dbReference type="ARBA" id="ARBA00016902"/>
    </source>
</evidence>
<evidence type="ECO:0000256" key="15">
    <source>
        <dbReference type="RuleBase" id="RU003914"/>
    </source>
</evidence>
<evidence type="ECO:0000256" key="8">
    <source>
        <dbReference type="ARBA" id="ARBA00023186"/>
    </source>
</evidence>
<keyword evidence="16" id="KW-0175">Coiled coil</keyword>
<accession>A0A0U2J6N3</accession>
<keyword evidence="19" id="KW-1185">Reference proteome</keyword>
<keyword evidence="9 13" id="KW-0413">Isomerase</keyword>
<evidence type="ECO:0000256" key="13">
    <source>
        <dbReference type="HAMAP-Rule" id="MF_00303"/>
    </source>
</evidence>
<evidence type="ECO:0000256" key="6">
    <source>
        <dbReference type="ARBA" id="ARBA00022618"/>
    </source>
</evidence>
<sequence>MSAKWEKQEGNVGVLTVEVPAEEVNGALDKAFKKVVKEINVPGFRKGKMPRQMFEKRFGVESLYQDALDFILPDAYANAVEEAGINPVDRPEIDIEKLEKNEPLVFTAKVTVKPEVELGEYKGLEVSKEDTNVTDEEIEEQLKESQERMAELTVKEDGQVENGDTAVIDFEGFVDGEAFEGGAGNDYSLEIGSNSFIPGFEEQLVGAKTGEQKDVEVTFPEEYHAEELAGKSATFKVTVNEVKAKELPELNDEFAKELDEEVEGLDALRTKMKENLKAEKDNASETQMRDQLVQKAAENATVEIPQAMIDSEIDRMMQDFEQRLSQQGMNKELYFQFSGQDEDALREQMKADAETRVRVSLTLEAIAKAENMEVTSEDIDKELEKMAGQFNMDAEQIKTALGGTEMLENDIRMQNTVEFLVENAKISDAKAAE</sequence>
<evidence type="ECO:0000256" key="10">
    <source>
        <dbReference type="ARBA" id="ARBA00023306"/>
    </source>
</evidence>
<dbReference type="InterPro" id="IPR037041">
    <property type="entry name" value="Trigger_fac_C_sf"/>
</dbReference>
<evidence type="ECO:0000256" key="2">
    <source>
        <dbReference type="ARBA" id="ARBA00005464"/>
    </source>
</evidence>
<dbReference type="SUPFAM" id="SSF109998">
    <property type="entry name" value="Triger factor/SurA peptide-binding domain-like"/>
    <property type="match status" value="1"/>
</dbReference>
<dbReference type="Gene3D" id="3.10.50.40">
    <property type="match status" value="1"/>
</dbReference>
<evidence type="ECO:0000256" key="1">
    <source>
        <dbReference type="ARBA" id="ARBA00000971"/>
    </source>
</evidence>
<feature type="coiled-coil region" evidence="16">
    <location>
        <begin position="255"/>
        <end position="289"/>
    </location>
</feature>
<dbReference type="STRING" id="200991.AUC31_03185"/>
<comment type="catalytic activity">
    <reaction evidence="1 13 14">
        <text>[protein]-peptidylproline (omega=180) = [protein]-peptidylproline (omega=0)</text>
        <dbReference type="Rhea" id="RHEA:16237"/>
        <dbReference type="Rhea" id="RHEA-COMP:10747"/>
        <dbReference type="Rhea" id="RHEA-COMP:10748"/>
        <dbReference type="ChEBI" id="CHEBI:83833"/>
        <dbReference type="ChEBI" id="CHEBI:83834"/>
        <dbReference type="EC" id="5.2.1.8"/>
    </reaction>
</comment>
<dbReference type="HAMAP" id="MF_00303">
    <property type="entry name" value="Trigger_factor_Tig"/>
    <property type="match status" value="1"/>
</dbReference>
<dbReference type="FunFam" id="3.30.70.1050:FF:000002">
    <property type="entry name" value="Trigger factor"/>
    <property type="match status" value="1"/>
</dbReference>
<evidence type="ECO:0000256" key="5">
    <source>
        <dbReference type="ARBA" id="ARBA00022490"/>
    </source>
</evidence>
<dbReference type="Pfam" id="PF05698">
    <property type="entry name" value="Trigger_C"/>
    <property type="match status" value="1"/>
</dbReference>
<comment type="similarity">
    <text evidence="2 13 15">Belongs to the FKBP-type PPIase family. Tig subfamily.</text>
</comment>
<organism evidence="18 19">
    <name type="scientific">Planococcus rifietoensis</name>
    <dbReference type="NCBI Taxonomy" id="200991"/>
    <lineage>
        <taxon>Bacteria</taxon>
        <taxon>Bacillati</taxon>
        <taxon>Bacillota</taxon>
        <taxon>Bacilli</taxon>
        <taxon>Bacillales</taxon>
        <taxon>Caryophanaceae</taxon>
        <taxon>Planococcus</taxon>
    </lineage>
</organism>
<dbReference type="PANTHER" id="PTHR30560">
    <property type="entry name" value="TRIGGER FACTOR CHAPERONE AND PEPTIDYL-PROLYL CIS/TRANS ISOMERASE"/>
    <property type="match status" value="1"/>
</dbReference>
<dbReference type="Gene3D" id="1.10.3120.10">
    <property type="entry name" value="Trigger factor, C-terminal domain"/>
    <property type="match status" value="1"/>
</dbReference>
<evidence type="ECO:0000256" key="14">
    <source>
        <dbReference type="PROSITE-ProRule" id="PRU00277"/>
    </source>
</evidence>
<evidence type="ECO:0000256" key="16">
    <source>
        <dbReference type="SAM" id="Coils"/>
    </source>
</evidence>
<dbReference type="InterPro" id="IPR008880">
    <property type="entry name" value="Trigger_fac_C"/>
</dbReference>
<comment type="function">
    <text evidence="11 13">Involved in protein export. Acts as a chaperone by maintaining the newly synthesized protein in an open conformation. Functions as a peptidyl-prolyl cis-trans isomerase.</text>
</comment>
<dbReference type="NCBIfam" id="TIGR00115">
    <property type="entry name" value="tig"/>
    <property type="match status" value="1"/>
</dbReference>
<evidence type="ECO:0000256" key="12">
    <source>
        <dbReference type="ARBA" id="ARBA00029986"/>
    </source>
</evidence>
<dbReference type="SUPFAM" id="SSF54534">
    <property type="entry name" value="FKBP-like"/>
    <property type="match status" value="1"/>
</dbReference>
<dbReference type="PROSITE" id="PS50059">
    <property type="entry name" value="FKBP_PPIASE"/>
    <property type="match status" value="1"/>
</dbReference>
<dbReference type="InterPro" id="IPR046357">
    <property type="entry name" value="PPIase_dom_sf"/>
</dbReference>
<feature type="domain" description="PPIase FKBP-type" evidence="17">
    <location>
        <begin position="163"/>
        <end position="248"/>
    </location>
</feature>
<evidence type="ECO:0000256" key="11">
    <source>
        <dbReference type="ARBA" id="ARBA00024849"/>
    </source>
</evidence>
<comment type="domain">
    <text evidence="13">Consists of 3 domains; the N-terminus binds the ribosome, the middle domain has PPIase activity, while the C-terminus has intrinsic chaperone activity on its own.</text>
</comment>
<evidence type="ECO:0000313" key="19">
    <source>
        <dbReference type="Proteomes" id="UP000067683"/>
    </source>
</evidence>
<dbReference type="PANTHER" id="PTHR30560:SF3">
    <property type="entry name" value="TRIGGER FACTOR-LIKE PROTEIN TIG, CHLOROPLASTIC"/>
    <property type="match status" value="1"/>
</dbReference>
<evidence type="ECO:0000313" key="18">
    <source>
        <dbReference type="EMBL" id="ALS74322.1"/>
    </source>
</evidence>
<dbReference type="OrthoDB" id="9767721at2"/>
<dbReference type="KEGG" id="prt:AUC31_03185"/>
<dbReference type="AlphaFoldDB" id="A0A0U2J6N3"/>
<feature type="coiled-coil region" evidence="16">
    <location>
        <begin position="128"/>
        <end position="155"/>
    </location>
</feature>
<dbReference type="InterPro" id="IPR036611">
    <property type="entry name" value="Trigger_fac_ribosome-bd_sf"/>
</dbReference>
<dbReference type="GO" id="GO:0003755">
    <property type="term" value="F:peptidyl-prolyl cis-trans isomerase activity"/>
    <property type="evidence" value="ECO:0007669"/>
    <property type="project" value="UniProtKB-UniRule"/>
</dbReference>
<proteinExistence type="inferred from homology"/>
<dbReference type="GO" id="GO:0005737">
    <property type="term" value="C:cytoplasm"/>
    <property type="evidence" value="ECO:0007669"/>
    <property type="project" value="UniProtKB-SubCell"/>
</dbReference>
<dbReference type="SUPFAM" id="SSF102735">
    <property type="entry name" value="Trigger factor ribosome-binding domain"/>
    <property type="match status" value="1"/>
</dbReference>
<dbReference type="Gene3D" id="3.30.70.1050">
    <property type="entry name" value="Trigger factor ribosome-binding domain"/>
    <property type="match status" value="1"/>
</dbReference>
<gene>
    <name evidence="13 18" type="primary">tig</name>
    <name evidence="18" type="ORF">AUC31_03185</name>
</gene>
<name>A0A0U2J6N3_9BACL</name>
<protein>
    <recommendedName>
        <fullName evidence="4 13">Trigger factor</fullName>
        <shortName evidence="13">TF</shortName>
        <ecNumber evidence="3 13">5.2.1.8</ecNumber>
    </recommendedName>
    <alternativeName>
        <fullName evidence="12 13">PPIase</fullName>
    </alternativeName>
</protein>
<dbReference type="EC" id="5.2.1.8" evidence="3 13"/>
<keyword evidence="5 13" id="KW-0963">Cytoplasm</keyword>
<evidence type="ECO:0000256" key="3">
    <source>
        <dbReference type="ARBA" id="ARBA00013194"/>
    </source>
</evidence>
<dbReference type="InterPro" id="IPR001179">
    <property type="entry name" value="PPIase_FKBP_dom"/>
</dbReference>
<dbReference type="InterPro" id="IPR008881">
    <property type="entry name" value="Trigger_fac_ribosome-bd_bac"/>
</dbReference>
<keyword evidence="7 13" id="KW-0697">Rotamase</keyword>
<dbReference type="GO" id="GO:0051083">
    <property type="term" value="P:'de novo' cotranslational protein folding"/>
    <property type="evidence" value="ECO:0007669"/>
    <property type="project" value="TreeGrafter"/>
</dbReference>